<sequence length="496" mass="57355">MLPQQSRLQLVGFDDGRANKGGFRVASHSSMRNNIKPHHIFGNWNRYFKLPYICFLEVSLFCSYFLFTLFHQKGAVAFTLDFSKSLSSFFLKDIRIHNPPAGITVGVGQIYYHKDLSAVINTSLQRFFEFPVSFPCAYPIIVNDNGNVKIELKNGTEIDLEFNENNIEQTSNIIKRYFQYFNKITESCIYHVQVAHQVQDTRMNLEVFVEFTHDYDTDTIFMDLSHTRFQEKFDLTSQNSILSTFDFSIPIFIGILNICALIIMGNQTYNLYRYCYAKATDSGQRPFDVFWKKFDKWDLFALLTHIVSIAASIMYILVGQDIEETIPPIVYLMAASSFLHSMLLVRYLKLKPSAFLILMVFYNSAIKILQFLVGCLTVFIGFLCFTNCIFGHLSENFATAMQGSAFLFCTMHGDSLKDFYDTMVLQYDINYYFGFFTATFWILFALSILYNITISIVQEMMSIEEYKLAHKDDEQTMPAFNIIFNDLALLSAKHSL</sequence>
<dbReference type="VEuPathDB" id="TrichDB:TVAG_334440"/>
<organism evidence="2 3">
    <name type="scientific">Trichomonas vaginalis (strain ATCC PRA-98 / G3)</name>
    <dbReference type="NCBI Taxonomy" id="412133"/>
    <lineage>
        <taxon>Eukaryota</taxon>
        <taxon>Metamonada</taxon>
        <taxon>Parabasalia</taxon>
        <taxon>Trichomonadida</taxon>
        <taxon>Trichomonadidae</taxon>
        <taxon>Trichomonas</taxon>
    </lineage>
</organism>
<evidence type="ECO:0000313" key="3">
    <source>
        <dbReference type="Proteomes" id="UP000001542"/>
    </source>
</evidence>
<dbReference type="InParanoid" id="A2FQS0"/>
<evidence type="ECO:0000313" key="2">
    <source>
        <dbReference type="EMBL" id="EAX92741.1"/>
    </source>
</evidence>
<dbReference type="PANTHER" id="PTHR12127:SF7">
    <property type="entry name" value="SD02261P"/>
    <property type="match status" value="1"/>
</dbReference>
<feature type="transmembrane region" description="Helical" evidence="1">
    <location>
        <begin position="429"/>
        <end position="452"/>
    </location>
</feature>
<proteinExistence type="predicted"/>
<dbReference type="GO" id="GO:0072345">
    <property type="term" value="F:NAADP-sensitive calcium-release channel activity"/>
    <property type="evidence" value="ECO:0000318"/>
    <property type="project" value="GO_Central"/>
</dbReference>
<dbReference type="RefSeq" id="XP_001305671.1">
    <property type="nucleotide sequence ID" value="XM_001305670.1"/>
</dbReference>
<dbReference type="InterPro" id="IPR039031">
    <property type="entry name" value="Mucolipin"/>
</dbReference>
<evidence type="ECO:0000256" key="1">
    <source>
        <dbReference type="SAM" id="Phobius"/>
    </source>
</evidence>
<gene>
    <name evidence="2" type="ORF">TVAG_334440</name>
</gene>
<feature type="transmembrane region" description="Helical" evidence="1">
    <location>
        <begin position="247"/>
        <end position="264"/>
    </location>
</feature>
<name>A2FQS0_TRIV3</name>
<dbReference type="OrthoDB" id="10264954at2759"/>
<dbReference type="AlphaFoldDB" id="A2FQS0"/>
<protein>
    <recommendedName>
        <fullName evidence="4">Polycystin cation channel PKD1/PKD2 domain-containing protein</fullName>
    </recommendedName>
</protein>
<keyword evidence="1" id="KW-0472">Membrane</keyword>
<dbReference type="PANTHER" id="PTHR12127">
    <property type="entry name" value="MUCOLIPIN"/>
    <property type="match status" value="1"/>
</dbReference>
<feature type="transmembrane region" description="Helical" evidence="1">
    <location>
        <begin position="368"/>
        <end position="393"/>
    </location>
</feature>
<reference evidence="2" key="2">
    <citation type="journal article" date="2007" name="Science">
        <title>Draft genome sequence of the sexually transmitted pathogen Trichomonas vaginalis.</title>
        <authorList>
            <person name="Carlton J.M."/>
            <person name="Hirt R.P."/>
            <person name="Silva J.C."/>
            <person name="Delcher A.L."/>
            <person name="Schatz M."/>
            <person name="Zhao Q."/>
            <person name="Wortman J.R."/>
            <person name="Bidwell S.L."/>
            <person name="Alsmark U.C.M."/>
            <person name="Besteiro S."/>
            <person name="Sicheritz-Ponten T."/>
            <person name="Noel C.J."/>
            <person name="Dacks J.B."/>
            <person name="Foster P.G."/>
            <person name="Simillion C."/>
            <person name="Van de Peer Y."/>
            <person name="Miranda-Saavedra D."/>
            <person name="Barton G.J."/>
            <person name="Westrop G.D."/>
            <person name="Mueller S."/>
            <person name="Dessi D."/>
            <person name="Fiori P.L."/>
            <person name="Ren Q."/>
            <person name="Paulsen I."/>
            <person name="Zhang H."/>
            <person name="Bastida-Corcuera F.D."/>
            <person name="Simoes-Barbosa A."/>
            <person name="Brown M.T."/>
            <person name="Hayes R.D."/>
            <person name="Mukherjee M."/>
            <person name="Okumura C.Y."/>
            <person name="Schneider R."/>
            <person name="Smith A.J."/>
            <person name="Vanacova S."/>
            <person name="Villalvazo M."/>
            <person name="Haas B.J."/>
            <person name="Pertea M."/>
            <person name="Feldblyum T.V."/>
            <person name="Utterback T.R."/>
            <person name="Shu C.L."/>
            <person name="Osoegawa K."/>
            <person name="de Jong P.J."/>
            <person name="Hrdy I."/>
            <person name="Horvathova L."/>
            <person name="Zubacova Z."/>
            <person name="Dolezal P."/>
            <person name="Malik S.B."/>
            <person name="Logsdon J.M. Jr."/>
            <person name="Henze K."/>
            <person name="Gupta A."/>
            <person name="Wang C.C."/>
            <person name="Dunne R.L."/>
            <person name="Upcroft J.A."/>
            <person name="Upcroft P."/>
            <person name="White O."/>
            <person name="Salzberg S.L."/>
            <person name="Tang P."/>
            <person name="Chiu C.-H."/>
            <person name="Lee Y.-S."/>
            <person name="Embley T.M."/>
            <person name="Coombs G.H."/>
            <person name="Mottram J.C."/>
            <person name="Tachezy J."/>
            <person name="Fraser-Liggett C.M."/>
            <person name="Johnson P.J."/>
        </authorList>
    </citation>
    <scope>NUCLEOTIDE SEQUENCE [LARGE SCALE GENOMIC DNA]</scope>
    <source>
        <strain evidence="2">G3</strain>
    </source>
</reference>
<feature type="transmembrane region" description="Helical" evidence="1">
    <location>
        <begin position="329"/>
        <end position="348"/>
    </location>
</feature>
<feature type="transmembrane region" description="Helical" evidence="1">
    <location>
        <begin position="299"/>
        <end position="317"/>
    </location>
</feature>
<dbReference type="EMBL" id="DS113949">
    <property type="protein sequence ID" value="EAX92741.1"/>
    <property type="molecule type" value="Genomic_DNA"/>
</dbReference>
<dbReference type="VEuPathDB" id="TrichDB:TVAGG3_0479040"/>
<dbReference type="Proteomes" id="UP000001542">
    <property type="component" value="Unassembled WGS sequence"/>
</dbReference>
<keyword evidence="3" id="KW-1185">Reference proteome</keyword>
<keyword evidence="1" id="KW-1133">Transmembrane helix</keyword>
<dbReference type="GO" id="GO:0016020">
    <property type="term" value="C:membrane"/>
    <property type="evidence" value="ECO:0000318"/>
    <property type="project" value="GO_Central"/>
</dbReference>
<evidence type="ECO:0008006" key="4">
    <source>
        <dbReference type="Google" id="ProtNLM"/>
    </source>
</evidence>
<dbReference type="KEGG" id="tva:4750454"/>
<accession>A2FQS0</accession>
<keyword evidence="1" id="KW-0812">Transmembrane</keyword>
<reference evidence="2" key="1">
    <citation type="submission" date="2006-10" db="EMBL/GenBank/DDBJ databases">
        <authorList>
            <person name="Amadeo P."/>
            <person name="Zhao Q."/>
            <person name="Wortman J."/>
            <person name="Fraser-Liggett C."/>
            <person name="Carlton J."/>
        </authorList>
    </citation>
    <scope>NUCLEOTIDE SEQUENCE</scope>
    <source>
        <strain evidence="2">G3</strain>
    </source>
</reference>